<proteinExistence type="inferred from homology"/>
<dbReference type="PANTHER" id="PTHR32341">
    <property type="entry name" value="INTERFERON-INDUCIBLE GTPASE"/>
    <property type="match status" value="1"/>
</dbReference>
<dbReference type="InterPro" id="IPR007743">
    <property type="entry name" value="Immunity-related_GTPase-like"/>
</dbReference>
<evidence type="ECO:0000313" key="7">
    <source>
        <dbReference type="Proteomes" id="UP000000437"/>
    </source>
</evidence>
<organism evidence="7 9">
    <name type="scientific">Danio rerio</name>
    <name type="common">Zebrafish</name>
    <name type="synonym">Brachydanio rerio</name>
    <dbReference type="NCBI Taxonomy" id="7955"/>
    <lineage>
        <taxon>Eukaryota</taxon>
        <taxon>Metazoa</taxon>
        <taxon>Chordata</taxon>
        <taxon>Craniata</taxon>
        <taxon>Vertebrata</taxon>
        <taxon>Euteleostomi</taxon>
        <taxon>Actinopterygii</taxon>
        <taxon>Neopterygii</taxon>
        <taxon>Teleostei</taxon>
        <taxon>Ostariophysi</taxon>
        <taxon>Cypriniformes</taxon>
        <taxon>Danionidae</taxon>
        <taxon>Danioninae</taxon>
        <taxon>Danio</taxon>
    </lineage>
</organism>
<dbReference type="RefSeq" id="XP_068070232.1">
    <property type="nucleotide sequence ID" value="XM_068214131.1"/>
</dbReference>
<reference evidence="7" key="1">
    <citation type="journal article" date="2013" name="Nature">
        <title>The zebrafish reference genome sequence and its relationship to the human genome.</title>
        <authorList>
            <consortium name="Genome Reference Consortium Zebrafish"/>
            <person name="Howe K."/>
            <person name="Clark M.D."/>
            <person name="Torroja C.F."/>
            <person name="Torrance J."/>
            <person name="Berthelot C."/>
            <person name="Muffato M."/>
            <person name="Collins J.E."/>
            <person name="Humphray S."/>
            <person name="McLaren K."/>
            <person name="Matthews L."/>
            <person name="McLaren S."/>
            <person name="Sealy I."/>
            <person name="Caccamo M."/>
            <person name="Churcher C."/>
            <person name="Scott C."/>
            <person name="Barrett J.C."/>
            <person name="Koch R."/>
            <person name="Rauch G.J."/>
            <person name="White S."/>
            <person name="Chow W."/>
            <person name="Kilian B."/>
            <person name="Quintais L.T."/>
            <person name="Guerra-Assuncao J.A."/>
            <person name="Zhou Y."/>
            <person name="Gu Y."/>
            <person name="Yen J."/>
            <person name="Vogel J.H."/>
            <person name="Eyre T."/>
            <person name="Redmond S."/>
            <person name="Banerjee R."/>
            <person name="Chi J."/>
            <person name="Fu B."/>
            <person name="Langley E."/>
            <person name="Maguire S.F."/>
            <person name="Laird G.K."/>
            <person name="Lloyd D."/>
            <person name="Kenyon E."/>
            <person name="Donaldson S."/>
            <person name="Sehra H."/>
            <person name="Almeida-King J."/>
            <person name="Loveland J."/>
            <person name="Trevanion S."/>
            <person name="Jones M."/>
            <person name="Quail M."/>
            <person name="Willey D."/>
            <person name="Hunt A."/>
            <person name="Burton J."/>
            <person name="Sims S."/>
            <person name="McLay K."/>
            <person name="Plumb B."/>
            <person name="Davis J."/>
            <person name="Clee C."/>
            <person name="Oliver K."/>
            <person name="Clark R."/>
            <person name="Riddle C."/>
            <person name="Elliot D."/>
            <person name="Eliott D."/>
            <person name="Threadgold G."/>
            <person name="Harden G."/>
            <person name="Ware D."/>
            <person name="Begum S."/>
            <person name="Mortimore B."/>
            <person name="Mortimer B."/>
            <person name="Kerry G."/>
            <person name="Heath P."/>
            <person name="Phillimore B."/>
            <person name="Tracey A."/>
            <person name="Corby N."/>
            <person name="Dunn M."/>
            <person name="Johnson C."/>
            <person name="Wood J."/>
            <person name="Clark S."/>
            <person name="Pelan S."/>
            <person name="Griffiths G."/>
            <person name="Smith M."/>
            <person name="Glithero R."/>
            <person name="Howden P."/>
            <person name="Barker N."/>
            <person name="Lloyd C."/>
            <person name="Stevens C."/>
            <person name="Harley J."/>
            <person name="Holt K."/>
            <person name="Panagiotidis G."/>
            <person name="Lovell J."/>
            <person name="Beasley H."/>
            <person name="Henderson C."/>
            <person name="Gordon D."/>
            <person name="Auger K."/>
            <person name="Wright D."/>
            <person name="Collins J."/>
            <person name="Raisen C."/>
            <person name="Dyer L."/>
            <person name="Leung K."/>
            <person name="Robertson L."/>
            <person name="Ambridge K."/>
            <person name="Leongamornlert D."/>
            <person name="McGuire S."/>
            <person name="Gilderthorp R."/>
            <person name="Griffiths C."/>
            <person name="Manthravadi D."/>
            <person name="Nichol S."/>
            <person name="Barker G."/>
            <person name="Whitehead S."/>
            <person name="Kay M."/>
            <person name="Brown J."/>
            <person name="Murnane C."/>
            <person name="Gray E."/>
            <person name="Humphries M."/>
            <person name="Sycamore N."/>
            <person name="Barker D."/>
            <person name="Saunders D."/>
            <person name="Wallis J."/>
            <person name="Babbage A."/>
            <person name="Hammond S."/>
            <person name="Mashreghi-Mohammadi M."/>
            <person name="Barr L."/>
            <person name="Martin S."/>
            <person name="Wray P."/>
            <person name="Ellington A."/>
            <person name="Matthews N."/>
            <person name="Ellwood M."/>
            <person name="Woodmansey R."/>
            <person name="Clark G."/>
            <person name="Cooper J."/>
            <person name="Cooper J."/>
            <person name="Tromans A."/>
            <person name="Grafham D."/>
            <person name="Skuce C."/>
            <person name="Pandian R."/>
            <person name="Andrews R."/>
            <person name="Harrison E."/>
            <person name="Kimberley A."/>
            <person name="Garnett J."/>
            <person name="Fosker N."/>
            <person name="Hall R."/>
            <person name="Garner P."/>
            <person name="Kelly D."/>
            <person name="Bird C."/>
            <person name="Palmer S."/>
            <person name="Gehring I."/>
            <person name="Berger A."/>
            <person name="Dooley C.M."/>
            <person name="Ersan-Urun Z."/>
            <person name="Eser C."/>
            <person name="Geiger H."/>
            <person name="Geisler M."/>
            <person name="Karotki L."/>
            <person name="Kirn A."/>
            <person name="Konantz J."/>
            <person name="Konantz M."/>
            <person name="Oberlander M."/>
            <person name="Rudolph-Geiger S."/>
            <person name="Teucke M."/>
            <person name="Lanz C."/>
            <person name="Raddatz G."/>
            <person name="Osoegawa K."/>
            <person name="Zhu B."/>
            <person name="Rapp A."/>
            <person name="Widaa S."/>
            <person name="Langford C."/>
            <person name="Yang F."/>
            <person name="Schuster S.C."/>
            <person name="Carter N.P."/>
            <person name="Harrow J."/>
            <person name="Ning Z."/>
            <person name="Herrero J."/>
            <person name="Searle S.M."/>
            <person name="Enright A."/>
            <person name="Geisler R."/>
            <person name="Plasterk R.H."/>
            <person name="Lee C."/>
            <person name="Westerfield M."/>
            <person name="de Jong P.J."/>
            <person name="Zon L.I."/>
            <person name="Postlethwait J.H."/>
            <person name="Nusslein-Volhard C."/>
            <person name="Hubbard T.J."/>
            <person name="Roest Crollius H."/>
            <person name="Rogers J."/>
            <person name="Stemple D.L."/>
        </authorList>
    </citation>
    <scope>NUCLEOTIDE SEQUENCE [LARGE SCALE GENOMIC DNA]</scope>
    <source>
        <strain evidence="7">Tuebingen</strain>
    </source>
</reference>
<accession>A0A8M9PK25</accession>
<reference evidence="8 9" key="2">
    <citation type="submission" date="2025-04" db="UniProtKB">
        <authorList>
            <consortium name="RefSeq"/>
        </authorList>
    </citation>
    <scope>IDENTIFICATION</scope>
    <source>
        <strain evidence="8 9">Tuebingen</strain>
    </source>
</reference>
<dbReference type="InterPro" id="IPR027417">
    <property type="entry name" value="P-loop_NTPase"/>
</dbReference>
<protein>
    <submittedName>
        <fullName evidence="8 9">Interferon-inducible GTPase 5-like</fullName>
    </submittedName>
</protein>
<feature type="region of interest" description="Disordered" evidence="5">
    <location>
        <begin position="1"/>
        <end position="79"/>
    </location>
</feature>
<feature type="compositionally biased region" description="Basic and acidic residues" evidence="5">
    <location>
        <begin position="70"/>
        <end position="79"/>
    </location>
</feature>
<dbReference type="InterPro" id="IPR030385">
    <property type="entry name" value="G_IRG_dom"/>
</dbReference>
<evidence type="ECO:0000259" key="6">
    <source>
        <dbReference type="PROSITE" id="PS51716"/>
    </source>
</evidence>
<dbReference type="SUPFAM" id="SSF52540">
    <property type="entry name" value="P-loop containing nucleoside triphosphate hydrolases"/>
    <property type="match status" value="1"/>
</dbReference>
<keyword evidence="4" id="KW-0342">GTP-binding</keyword>
<dbReference type="GO" id="GO:0016020">
    <property type="term" value="C:membrane"/>
    <property type="evidence" value="ECO:0007669"/>
    <property type="project" value="InterPro"/>
</dbReference>
<dbReference type="GO" id="GO:0005525">
    <property type="term" value="F:GTP binding"/>
    <property type="evidence" value="ECO:0007669"/>
    <property type="project" value="UniProtKB-KW"/>
</dbReference>
<evidence type="ECO:0000256" key="3">
    <source>
        <dbReference type="ARBA" id="ARBA00022801"/>
    </source>
</evidence>
<feature type="compositionally biased region" description="Basic and acidic residues" evidence="5">
    <location>
        <begin position="17"/>
        <end position="58"/>
    </location>
</feature>
<dbReference type="FunFam" id="3.40.50.300:FF:000541">
    <property type="entry name" value="Immunity related GTPase M"/>
    <property type="match status" value="1"/>
</dbReference>
<evidence type="ECO:0000256" key="4">
    <source>
        <dbReference type="ARBA" id="ARBA00023134"/>
    </source>
</evidence>
<dbReference type="PROSITE" id="PS51716">
    <property type="entry name" value="G_IRG"/>
    <property type="match status" value="1"/>
</dbReference>
<name>A0A8M9PK25_DANRE</name>
<dbReference type="InterPro" id="IPR051515">
    <property type="entry name" value="IRG"/>
</dbReference>
<dbReference type="Gene3D" id="3.40.50.300">
    <property type="entry name" value="P-loop containing nucleotide triphosphate hydrolases"/>
    <property type="match status" value="1"/>
</dbReference>
<comment type="similarity">
    <text evidence="1">Belongs to the TRAFAC class dynamin-like GTPase superfamily. IRG family.</text>
</comment>
<keyword evidence="2" id="KW-0547">Nucleotide-binding</keyword>
<dbReference type="AlphaFoldDB" id="A0A8M9PK25"/>
<evidence type="ECO:0000313" key="9">
    <source>
        <dbReference type="RefSeq" id="XP_068070232.1"/>
    </source>
</evidence>
<evidence type="ECO:0000256" key="2">
    <source>
        <dbReference type="ARBA" id="ARBA00022741"/>
    </source>
</evidence>
<keyword evidence="7" id="KW-1185">Reference proteome</keyword>
<dbReference type="GeneID" id="100333218"/>
<feature type="region of interest" description="Disordered" evidence="5">
    <location>
        <begin position="230"/>
        <end position="257"/>
    </location>
</feature>
<feature type="compositionally biased region" description="Basic and acidic residues" evidence="5">
    <location>
        <begin position="240"/>
        <end position="250"/>
    </location>
</feature>
<gene>
    <name evidence="8 9" type="primary">LOC100333218</name>
</gene>
<evidence type="ECO:0000313" key="8">
    <source>
        <dbReference type="RefSeq" id="XP_005173582.1"/>
    </source>
</evidence>
<dbReference type="OrthoDB" id="422720at2759"/>
<evidence type="ECO:0000256" key="1">
    <source>
        <dbReference type="ARBA" id="ARBA00005429"/>
    </source>
</evidence>
<dbReference type="PANTHER" id="PTHR32341:SF10">
    <property type="entry name" value="INTERFERON-INDUCIBLE GTPASE 5"/>
    <property type="match status" value="1"/>
</dbReference>
<dbReference type="RefSeq" id="XP_005173582.1">
    <property type="nucleotide sequence ID" value="XM_005173525.4"/>
</dbReference>
<feature type="compositionally biased region" description="Polar residues" evidence="5">
    <location>
        <begin position="1"/>
        <end position="14"/>
    </location>
</feature>
<sequence>MENPQQKAKQSSLVLESKLDELKKRERQREMNENNKEKQPEKETINVANEKERSEDAKVSNVDMKHKKKCLEEQNKQTKEPTKYYSSYPINEMKLIKKNNKLMNMQIQECNVDMIQKEKYIEKLNKQFKAGDSSDVNTKHKHKAAKKEEEGEKINIPIQITNDDENRLIRQKGEKATEILKTKPEGNGKGHLQHLYDAIMDKDVLTEEPTQSNSSEPIKLKENYGELMKMQKQELSNSRKPQDTHSHSTAKENVSLKSASTVQVEHIYEMPDVHLNSSAEYINEMECVIEQNKQLGNVTLHVAVTGSTGAGKSSFINAVRGLTSDDENAAPTGVTETTLVPMMYKHPTMPNVELWDLPGTGSPKFKAKKYLKEVKLETFDFFIIISSERFKENDIMLANAIKERKKLFYFLRSKIDNDIHAESHRKDFDEQKVLSHIREDCHRNLKDMDDPHVFLICSFELHKYDFQTFVDTLEKQLPDHKRDALILSLPIYSSKILEEKIEIFMKQTWSAAVASGSVAVVPVPGLSMACDAAILLGFFIKCYYAFGLDEKSIDKLSVRVNNPSLKAIRRSPLVVAIGQKKLTNKELSALTSKEAAVKFAWSMVPVVGSKKTAQMSYSTTLKLLRTGVQDLAETAREVLKAAGVTGVY</sequence>
<keyword evidence="3" id="KW-0378">Hydrolase</keyword>
<evidence type="ECO:0000256" key="5">
    <source>
        <dbReference type="SAM" id="MobiDB-lite"/>
    </source>
</evidence>
<dbReference type="Proteomes" id="UP000000437">
    <property type="component" value="Chromosome 16"/>
</dbReference>
<dbReference type="Pfam" id="PF05049">
    <property type="entry name" value="IIGP"/>
    <property type="match status" value="1"/>
</dbReference>
<dbReference type="GO" id="GO:0016787">
    <property type="term" value="F:hydrolase activity"/>
    <property type="evidence" value="ECO:0007669"/>
    <property type="project" value="UniProtKB-KW"/>
</dbReference>
<feature type="domain" description="IRG-type G" evidence="6">
    <location>
        <begin position="298"/>
        <end position="476"/>
    </location>
</feature>
<dbReference type="KEGG" id="dre:100333218"/>
<feature type="region of interest" description="Disordered" evidence="5">
    <location>
        <begin position="131"/>
        <end position="150"/>
    </location>
</feature>